<organism evidence="2 3">
    <name type="scientific">Anatilimnocola aggregata</name>
    <dbReference type="NCBI Taxonomy" id="2528021"/>
    <lineage>
        <taxon>Bacteria</taxon>
        <taxon>Pseudomonadati</taxon>
        <taxon>Planctomycetota</taxon>
        <taxon>Planctomycetia</taxon>
        <taxon>Pirellulales</taxon>
        <taxon>Pirellulaceae</taxon>
        <taxon>Anatilimnocola</taxon>
    </lineage>
</organism>
<feature type="compositionally biased region" description="Basic and acidic residues" evidence="1">
    <location>
        <begin position="59"/>
        <end position="80"/>
    </location>
</feature>
<evidence type="ECO:0000313" key="2">
    <source>
        <dbReference type="EMBL" id="QDU30383.1"/>
    </source>
</evidence>
<name>A0A517YJI4_9BACT</name>
<dbReference type="EMBL" id="CP036274">
    <property type="protein sequence ID" value="QDU30383.1"/>
    <property type="molecule type" value="Genomic_DNA"/>
</dbReference>
<dbReference type="KEGG" id="aagg:ETAA8_55110"/>
<dbReference type="AlphaFoldDB" id="A0A517YJI4"/>
<evidence type="ECO:0000256" key="1">
    <source>
        <dbReference type="SAM" id="MobiDB-lite"/>
    </source>
</evidence>
<feature type="region of interest" description="Disordered" evidence="1">
    <location>
        <begin position="15"/>
        <end position="105"/>
    </location>
</feature>
<dbReference type="OrthoDB" id="290832at2"/>
<feature type="compositionally biased region" description="Basic and acidic residues" evidence="1">
    <location>
        <begin position="33"/>
        <end position="45"/>
    </location>
</feature>
<protein>
    <submittedName>
        <fullName evidence="2">Uncharacterized protein</fullName>
    </submittedName>
</protein>
<evidence type="ECO:0000313" key="3">
    <source>
        <dbReference type="Proteomes" id="UP000315017"/>
    </source>
</evidence>
<accession>A0A517YJI4</accession>
<sequence>MSIGSLGAVGSFAATAATQRAGDAEKTQNGTAEKSRVDNVAEIAERAAGIGEMEQDSEASDRDADGRKLWEASQPKKEAEATAESTPPLSKDPTGSAGGQLDLSG</sequence>
<reference evidence="2 3" key="1">
    <citation type="submission" date="2019-02" db="EMBL/GenBank/DDBJ databases">
        <title>Deep-cultivation of Planctomycetes and their phenomic and genomic characterization uncovers novel biology.</title>
        <authorList>
            <person name="Wiegand S."/>
            <person name="Jogler M."/>
            <person name="Boedeker C."/>
            <person name="Pinto D."/>
            <person name="Vollmers J."/>
            <person name="Rivas-Marin E."/>
            <person name="Kohn T."/>
            <person name="Peeters S.H."/>
            <person name="Heuer A."/>
            <person name="Rast P."/>
            <person name="Oberbeckmann S."/>
            <person name="Bunk B."/>
            <person name="Jeske O."/>
            <person name="Meyerdierks A."/>
            <person name="Storesund J.E."/>
            <person name="Kallscheuer N."/>
            <person name="Luecker S."/>
            <person name="Lage O.M."/>
            <person name="Pohl T."/>
            <person name="Merkel B.J."/>
            <person name="Hornburger P."/>
            <person name="Mueller R.-W."/>
            <person name="Bruemmer F."/>
            <person name="Labrenz M."/>
            <person name="Spormann A.M."/>
            <person name="Op den Camp H."/>
            <person name="Overmann J."/>
            <person name="Amann R."/>
            <person name="Jetten M.S.M."/>
            <person name="Mascher T."/>
            <person name="Medema M.H."/>
            <person name="Devos D.P."/>
            <person name="Kaster A.-K."/>
            <person name="Ovreas L."/>
            <person name="Rohde M."/>
            <person name="Galperin M.Y."/>
            <person name="Jogler C."/>
        </authorList>
    </citation>
    <scope>NUCLEOTIDE SEQUENCE [LARGE SCALE GENOMIC DNA]</scope>
    <source>
        <strain evidence="2 3">ETA_A8</strain>
    </source>
</reference>
<dbReference type="RefSeq" id="WP_145095745.1">
    <property type="nucleotide sequence ID" value="NZ_CP036274.1"/>
</dbReference>
<gene>
    <name evidence="2" type="ORF">ETAA8_55110</name>
</gene>
<dbReference type="Proteomes" id="UP000315017">
    <property type="component" value="Chromosome"/>
</dbReference>
<keyword evidence="3" id="KW-1185">Reference proteome</keyword>
<proteinExistence type="predicted"/>